<sequence length="543" mass="61482">MTSKKATSPLSPHVQYTALALFAALFFIAVNLWFRPIFPIDETRYVSVAWEMWLNNDWLVPQLNGLPYDHKPPLMFWLFSAVWSLFGTSDTVTRLVVPGFALVNLYLVGKLAEKIYPDSAQAKWLSPLILISFLGWFLYSSMIMFDLILAVFLQLAVLSFWRYTETERDSWSYLSGVCLGLGMLTKGPVIFVYFIPFLLLAHLWHPSPASINKAFFKAVIKTVGIAVGVVLLWAAPAAISGGEEYTKAILWVQSAGRVQDSFAHARPFYWYVSLLPALLFPWLFLISFWRNRPWIWVGRRDTFCFSLFVFVVGIFSCFSGKQLHYLLPIFPFIAIWIAKRLDLAKVKTEPAIVGAIVLITLAIFSAPLWVEKAFRSTEVTDVHLSWSLLPAMLIVLLLWKRKLPIDRLALNIGALLLSLSALMASLSPVLNNVYDVTETGRQIHQLQSQGHSVSYVGKYHNTFGFAGKLEKPLNLIPSSQPERNAFLTTQPGYTIWVQRKKTQPLETNAIYMTPYRGRWLFIVDNQVLANLLAPSGTGEAAEK</sequence>
<feature type="transmembrane region" description="Helical" evidence="8">
    <location>
        <begin position="268"/>
        <end position="289"/>
    </location>
</feature>
<comment type="subcellular location">
    <subcellularLocation>
        <location evidence="1">Cell membrane</location>
        <topology evidence="1">Multi-pass membrane protein</topology>
    </subcellularLocation>
</comment>
<feature type="transmembrane region" description="Helical" evidence="8">
    <location>
        <begin position="128"/>
        <end position="161"/>
    </location>
</feature>
<feature type="transmembrane region" description="Helical" evidence="8">
    <location>
        <begin position="322"/>
        <end position="338"/>
    </location>
</feature>
<evidence type="ECO:0000256" key="4">
    <source>
        <dbReference type="ARBA" id="ARBA00022679"/>
    </source>
</evidence>
<organism evidence="10 11">
    <name type="scientific">Vibrio natriegens NBRC 15636 = ATCC 14048 = DSM 759</name>
    <dbReference type="NCBI Taxonomy" id="1219067"/>
    <lineage>
        <taxon>Bacteria</taxon>
        <taxon>Pseudomonadati</taxon>
        <taxon>Pseudomonadota</taxon>
        <taxon>Gammaproteobacteria</taxon>
        <taxon>Vibrionales</taxon>
        <taxon>Vibrionaceae</taxon>
        <taxon>Vibrio</taxon>
    </lineage>
</organism>
<evidence type="ECO:0000259" key="9">
    <source>
        <dbReference type="Pfam" id="PF13231"/>
    </source>
</evidence>
<gene>
    <name evidence="10" type="ORF">BA890_18490</name>
</gene>
<keyword evidence="4 10" id="KW-0808">Transferase</keyword>
<dbReference type="KEGG" id="vna:PN96_22995"/>
<dbReference type="GO" id="GO:0005886">
    <property type="term" value="C:plasma membrane"/>
    <property type="evidence" value="ECO:0007669"/>
    <property type="project" value="UniProtKB-SubCell"/>
</dbReference>
<evidence type="ECO:0000256" key="6">
    <source>
        <dbReference type="ARBA" id="ARBA00022989"/>
    </source>
</evidence>
<feature type="transmembrane region" description="Helical" evidence="8">
    <location>
        <begin position="14"/>
        <end position="34"/>
    </location>
</feature>
<feature type="transmembrane region" description="Helical" evidence="8">
    <location>
        <begin position="214"/>
        <end position="235"/>
    </location>
</feature>
<dbReference type="EMBL" id="CP016346">
    <property type="protein sequence ID" value="ANQ14732.1"/>
    <property type="molecule type" value="Genomic_DNA"/>
</dbReference>
<evidence type="ECO:0000256" key="5">
    <source>
        <dbReference type="ARBA" id="ARBA00022692"/>
    </source>
</evidence>
<dbReference type="Pfam" id="PF13231">
    <property type="entry name" value="PMT_2"/>
    <property type="match status" value="1"/>
</dbReference>
<dbReference type="RefSeq" id="WP_020335364.1">
    <property type="nucleotide sequence ID" value="NZ_ATFJ01000036.1"/>
</dbReference>
<keyword evidence="2" id="KW-1003">Cell membrane</keyword>
<evidence type="ECO:0000256" key="3">
    <source>
        <dbReference type="ARBA" id="ARBA00022676"/>
    </source>
</evidence>
<dbReference type="AlphaFoldDB" id="A0AAN0Y6W7"/>
<feature type="transmembrane region" description="Helical" evidence="8">
    <location>
        <begin position="350"/>
        <end position="370"/>
    </location>
</feature>
<feature type="transmembrane region" description="Helical" evidence="8">
    <location>
        <begin position="408"/>
        <end position="430"/>
    </location>
</feature>
<dbReference type="PANTHER" id="PTHR33908">
    <property type="entry name" value="MANNOSYLTRANSFERASE YKCB-RELATED"/>
    <property type="match status" value="1"/>
</dbReference>
<dbReference type="GeneID" id="70915722"/>
<evidence type="ECO:0000313" key="11">
    <source>
        <dbReference type="Proteomes" id="UP000092741"/>
    </source>
</evidence>
<dbReference type="PANTHER" id="PTHR33908:SF3">
    <property type="entry name" value="UNDECAPRENYL PHOSPHATE-ALPHA-4-AMINO-4-DEOXY-L-ARABINOSE ARABINOSYL TRANSFERASE"/>
    <property type="match status" value="1"/>
</dbReference>
<accession>A0AAN0Y6W7</accession>
<feature type="transmembrane region" description="Helical" evidence="8">
    <location>
        <begin position="382"/>
        <end position="399"/>
    </location>
</feature>
<evidence type="ECO:0000256" key="8">
    <source>
        <dbReference type="SAM" id="Phobius"/>
    </source>
</evidence>
<evidence type="ECO:0000313" key="10">
    <source>
        <dbReference type="EMBL" id="ANQ14732.1"/>
    </source>
</evidence>
<dbReference type="InterPro" id="IPR038731">
    <property type="entry name" value="RgtA/B/C-like"/>
</dbReference>
<keyword evidence="3" id="KW-0328">Glycosyltransferase</keyword>
<evidence type="ECO:0000256" key="2">
    <source>
        <dbReference type="ARBA" id="ARBA00022475"/>
    </source>
</evidence>
<keyword evidence="5 8" id="KW-0812">Transmembrane</keyword>
<evidence type="ECO:0000256" key="7">
    <source>
        <dbReference type="ARBA" id="ARBA00023136"/>
    </source>
</evidence>
<keyword evidence="7 8" id="KW-0472">Membrane</keyword>
<reference evidence="10 11" key="1">
    <citation type="submission" date="2016-07" db="EMBL/GenBank/DDBJ databases">
        <title>Developing Vibrio natriegens as a novel, fast-growing host for biotechnology.</title>
        <authorList>
            <person name="Weinstock M.T."/>
            <person name="Hesek E.D."/>
            <person name="Wilson C.M."/>
            <person name="Gibson D.G."/>
        </authorList>
    </citation>
    <scope>NUCLEOTIDE SEQUENCE [LARGE SCALE GENOMIC DNA]</scope>
    <source>
        <strain evidence="10 11">ATCC 14048</strain>
    </source>
</reference>
<dbReference type="GO" id="GO:0009103">
    <property type="term" value="P:lipopolysaccharide biosynthetic process"/>
    <property type="evidence" value="ECO:0007669"/>
    <property type="project" value="UniProtKB-ARBA"/>
</dbReference>
<feature type="transmembrane region" description="Helical" evidence="8">
    <location>
        <begin position="173"/>
        <end position="202"/>
    </location>
</feature>
<dbReference type="Proteomes" id="UP000092741">
    <property type="component" value="Chromosome 2"/>
</dbReference>
<dbReference type="GO" id="GO:0016763">
    <property type="term" value="F:pentosyltransferase activity"/>
    <property type="evidence" value="ECO:0007669"/>
    <property type="project" value="TreeGrafter"/>
</dbReference>
<dbReference type="InterPro" id="IPR050297">
    <property type="entry name" value="LipidA_mod_glycosyltrf_83"/>
</dbReference>
<dbReference type="GO" id="GO:0010041">
    <property type="term" value="P:response to iron(III) ion"/>
    <property type="evidence" value="ECO:0007669"/>
    <property type="project" value="TreeGrafter"/>
</dbReference>
<evidence type="ECO:0000256" key="1">
    <source>
        <dbReference type="ARBA" id="ARBA00004651"/>
    </source>
</evidence>
<protein>
    <submittedName>
        <fullName evidence="10">Glycosyl transferase</fullName>
    </submittedName>
</protein>
<feature type="domain" description="Glycosyltransferase RgtA/B/C/D-like" evidence="9">
    <location>
        <begin position="70"/>
        <end position="233"/>
    </location>
</feature>
<keyword evidence="6 8" id="KW-1133">Transmembrane helix</keyword>
<name>A0AAN0Y6W7_VIBNA</name>
<proteinExistence type="predicted"/>
<keyword evidence="11" id="KW-1185">Reference proteome</keyword>